<evidence type="ECO:0000313" key="3">
    <source>
        <dbReference type="Proteomes" id="UP000252519"/>
    </source>
</evidence>
<reference evidence="2 3" key="1">
    <citation type="submission" date="2014-10" db="EMBL/GenBank/DDBJ databases">
        <title>Draft genome of the hookworm Ancylostoma caninum.</title>
        <authorList>
            <person name="Mitreva M."/>
        </authorList>
    </citation>
    <scope>NUCLEOTIDE SEQUENCE [LARGE SCALE GENOMIC DNA]</scope>
    <source>
        <strain evidence="2 3">Baltimore</strain>
    </source>
</reference>
<dbReference type="EMBL" id="JOJR01000192">
    <property type="protein sequence ID" value="RCN42474.1"/>
    <property type="molecule type" value="Genomic_DNA"/>
</dbReference>
<dbReference type="Proteomes" id="UP000252519">
    <property type="component" value="Unassembled WGS sequence"/>
</dbReference>
<evidence type="ECO:0000313" key="2">
    <source>
        <dbReference type="EMBL" id="RCN42474.1"/>
    </source>
</evidence>
<organism evidence="2 3">
    <name type="scientific">Ancylostoma caninum</name>
    <name type="common">Dog hookworm</name>
    <dbReference type="NCBI Taxonomy" id="29170"/>
    <lineage>
        <taxon>Eukaryota</taxon>
        <taxon>Metazoa</taxon>
        <taxon>Ecdysozoa</taxon>
        <taxon>Nematoda</taxon>
        <taxon>Chromadorea</taxon>
        <taxon>Rhabditida</taxon>
        <taxon>Rhabditina</taxon>
        <taxon>Rhabditomorpha</taxon>
        <taxon>Strongyloidea</taxon>
        <taxon>Ancylostomatidae</taxon>
        <taxon>Ancylostomatinae</taxon>
        <taxon>Ancylostoma</taxon>
    </lineage>
</organism>
<protein>
    <recommendedName>
        <fullName evidence="1">Glycoside hydrolase 35 catalytic domain-containing protein</fullName>
    </recommendedName>
</protein>
<evidence type="ECO:0000259" key="1">
    <source>
        <dbReference type="Pfam" id="PF01301"/>
    </source>
</evidence>
<dbReference type="STRING" id="29170.A0A368GDJ0"/>
<name>A0A368GDJ0_ANCCA</name>
<dbReference type="AlphaFoldDB" id="A0A368GDJ0"/>
<sequence>MWRHFGASRPQLAADGSSNSFLKCGAVPDTLTTVDFGPSSEKNINSSFAAQKKHLPSGHGPLVNSEYYPGWLVLWGQKSATLPSPDEVVNSAKCRYTRFELTMELLLESLFLRN</sequence>
<feature type="domain" description="Glycoside hydrolase 35 catalytic" evidence="1">
    <location>
        <begin position="10"/>
        <end position="93"/>
    </location>
</feature>
<dbReference type="InterPro" id="IPR031330">
    <property type="entry name" value="Gly_Hdrlase_35_cat"/>
</dbReference>
<dbReference type="OrthoDB" id="1657402at2759"/>
<dbReference type="Pfam" id="PF01301">
    <property type="entry name" value="Glyco_hydro_35"/>
    <property type="match status" value="1"/>
</dbReference>
<gene>
    <name evidence="2" type="ORF">ANCCAN_11550</name>
</gene>
<proteinExistence type="predicted"/>
<keyword evidence="3" id="KW-1185">Reference proteome</keyword>
<comment type="caution">
    <text evidence="2">The sequence shown here is derived from an EMBL/GenBank/DDBJ whole genome shotgun (WGS) entry which is preliminary data.</text>
</comment>
<accession>A0A368GDJ0</accession>
<dbReference type="Gene3D" id="3.20.20.80">
    <property type="entry name" value="Glycosidases"/>
    <property type="match status" value="1"/>
</dbReference>